<dbReference type="AlphaFoldDB" id="A0A1Y0LJI7"/>
<dbReference type="Pfam" id="PF06366">
    <property type="entry name" value="FlhE"/>
    <property type="match status" value="1"/>
</dbReference>
<keyword evidence="2" id="KW-0732">Signal</keyword>
<keyword evidence="5" id="KW-1185">Reference proteome</keyword>
<feature type="compositionally biased region" description="Polar residues" evidence="1">
    <location>
        <begin position="140"/>
        <end position="160"/>
    </location>
</feature>
<evidence type="ECO:0000256" key="2">
    <source>
        <dbReference type="SAM" id="SignalP"/>
    </source>
</evidence>
<reference evidence="5 6" key="1">
    <citation type="submission" date="2016-05" db="EMBL/GenBank/DDBJ databases">
        <title>Complete genome sequence of two 2,5-diketo-D-glunonic acid producing strain Tatumella citrea.</title>
        <authorList>
            <person name="Duan C."/>
            <person name="Yang J."/>
            <person name="Yang S."/>
        </authorList>
    </citation>
    <scope>NUCLEOTIDE SEQUENCE [LARGE SCALE GENOMIC DNA]</scope>
    <source>
        <strain evidence="4 5">ATCC 39140</strain>
        <strain evidence="3 6">DSM 13699</strain>
    </source>
</reference>
<evidence type="ECO:0000313" key="6">
    <source>
        <dbReference type="Proteomes" id="UP000195814"/>
    </source>
</evidence>
<feature type="region of interest" description="Disordered" evidence="1">
    <location>
        <begin position="139"/>
        <end position="160"/>
    </location>
</feature>
<feature type="signal peptide" evidence="2">
    <location>
        <begin position="1"/>
        <end position="20"/>
    </location>
</feature>
<evidence type="ECO:0000313" key="4">
    <source>
        <dbReference type="EMBL" id="ARU98262.1"/>
    </source>
</evidence>
<dbReference type="Proteomes" id="UP000195729">
    <property type="component" value="Chromosome"/>
</dbReference>
<organism evidence="3 6">
    <name type="scientific">Tatumella citrea</name>
    <name type="common">Pantoea citrea</name>
    <dbReference type="NCBI Taxonomy" id="53336"/>
    <lineage>
        <taxon>Bacteria</taxon>
        <taxon>Pseudomonadati</taxon>
        <taxon>Pseudomonadota</taxon>
        <taxon>Gammaproteobacteria</taxon>
        <taxon>Enterobacterales</taxon>
        <taxon>Erwiniaceae</taxon>
        <taxon>Tatumella</taxon>
    </lineage>
</organism>
<proteinExistence type="predicted"/>
<sequence>MNARQLILLLTALLSGPVSAADITVSDRVAGPAVTARGRWVATLPFRISLPLDARIINTGWFYQLTAAAPAGFQAQICRGRDCILTDAARGISRWFNDSHSGEVFYLRFRTESGAVIPPALRVSCAEIQVTYRQSRDRTAGQQSTLRAGTGSPVTSVRRY</sequence>
<evidence type="ECO:0008006" key="7">
    <source>
        <dbReference type="Google" id="ProtNLM"/>
    </source>
</evidence>
<protein>
    <recommendedName>
        <fullName evidence="7">Flagellar protein FlhE</fullName>
    </recommendedName>
</protein>
<dbReference type="EMBL" id="CP015579">
    <property type="protein sequence ID" value="ARU94222.1"/>
    <property type="molecule type" value="Genomic_DNA"/>
</dbReference>
<dbReference type="Proteomes" id="UP000195814">
    <property type="component" value="Chromosome"/>
</dbReference>
<dbReference type="EMBL" id="CP015581">
    <property type="protein sequence ID" value="ARU98262.1"/>
    <property type="molecule type" value="Genomic_DNA"/>
</dbReference>
<evidence type="ECO:0000256" key="1">
    <source>
        <dbReference type="SAM" id="MobiDB-lite"/>
    </source>
</evidence>
<dbReference type="InterPro" id="IPR009420">
    <property type="entry name" value="FlhE"/>
</dbReference>
<evidence type="ECO:0000313" key="3">
    <source>
        <dbReference type="EMBL" id="ARU94222.1"/>
    </source>
</evidence>
<name>A0A1Y0LJI7_TATCI</name>
<dbReference type="KEGG" id="tci:A7K98_10820"/>
<gene>
    <name evidence="3" type="ORF">A7K98_10820</name>
    <name evidence="4" type="ORF">A7K99_10820</name>
</gene>
<feature type="chain" id="PRO_5012688527" description="Flagellar protein FlhE" evidence="2">
    <location>
        <begin position="21"/>
        <end position="160"/>
    </location>
</feature>
<accession>A0A1Y0LJI7</accession>
<evidence type="ECO:0000313" key="5">
    <source>
        <dbReference type="Proteomes" id="UP000195729"/>
    </source>
</evidence>